<dbReference type="Gene3D" id="3.40.50.720">
    <property type="entry name" value="NAD(P)-binding Rossmann-like Domain"/>
    <property type="match status" value="1"/>
</dbReference>
<dbReference type="RefSeq" id="WP_345726492.1">
    <property type="nucleotide sequence ID" value="NZ_BAAAYN010000004.1"/>
</dbReference>
<dbReference type="InterPro" id="IPR020904">
    <property type="entry name" value="Sc_DH/Rdtase_CS"/>
</dbReference>
<dbReference type="InterPro" id="IPR002347">
    <property type="entry name" value="SDR_fam"/>
</dbReference>
<dbReference type="Pfam" id="PF13561">
    <property type="entry name" value="adh_short_C2"/>
    <property type="match status" value="1"/>
</dbReference>
<dbReference type="InterPro" id="IPR036291">
    <property type="entry name" value="NAD(P)-bd_dom_sf"/>
</dbReference>
<evidence type="ECO:0000313" key="3">
    <source>
        <dbReference type="Proteomes" id="UP001501676"/>
    </source>
</evidence>
<dbReference type="PANTHER" id="PTHR42760">
    <property type="entry name" value="SHORT-CHAIN DEHYDROGENASES/REDUCTASES FAMILY MEMBER"/>
    <property type="match status" value="1"/>
</dbReference>
<proteinExistence type="inferred from homology"/>
<dbReference type="EMBL" id="BAAAYN010000004">
    <property type="protein sequence ID" value="GAA3383019.1"/>
    <property type="molecule type" value="Genomic_DNA"/>
</dbReference>
<dbReference type="PRINTS" id="PR00081">
    <property type="entry name" value="GDHRDH"/>
</dbReference>
<dbReference type="SUPFAM" id="SSF51735">
    <property type="entry name" value="NAD(P)-binding Rossmann-fold domains"/>
    <property type="match status" value="1"/>
</dbReference>
<evidence type="ECO:0000313" key="2">
    <source>
        <dbReference type="EMBL" id="GAA3383019.1"/>
    </source>
</evidence>
<dbReference type="Proteomes" id="UP001501676">
    <property type="component" value="Unassembled WGS sequence"/>
</dbReference>
<sequence length="264" mass="26697">MPDRFDLTGRVAVVTGAGSGLGAAAAAGLAAAGTHVACVDLSAAGAEATAKRIVDAGGAADAHAVDVRHKPAVDALLDEVVAAHGHVDVLANFAGIIRNGAVVDITVEDLDAVFDVNLKGTLFACQAAARHMVPRRSGSIVNVVSAAVDFAARNTAVYSMSKVAVAQLSRTLATELGGAGVRINAVAPGFVVTGMTNRHFTAADGSTDEQRRDAVLGGHRKSNPLGSVCEPEDVADAVLYLASDAARFVTGQILRVNGGLAMPL</sequence>
<comment type="similarity">
    <text evidence="1">Belongs to the short-chain dehydrogenases/reductases (SDR) family.</text>
</comment>
<reference evidence="3" key="1">
    <citation type="journal article" date="2019" name="Int. J. Syst. Evol. Microbiol.">
        <title>The Global Catalogue of Microorganisms (GCM) 10K type strain sequencing project: providing services to taxonomists for standard genome sequencing and annotation.</title>
        <authorList>
            <consortium name="The Broad Institute Genomics Platform"/>
            <consortium name="The Broad Institute Genome Sequencing Center for Infectious Disease"/>
            <person name="Wu L."/>
            <person name="Ma J."/>
        </authorList>
    </citation>
    <scope>NUCLEOTIDE SEQUENCE [LARGE SCALE GENOMIC DNA]</scope>
    <source>
        <strain evidence="3">JCM 9458</strain>
    </source>
</reference>
<evidence type="ECO:0000256" key="1">
    <source>
        <dbReference type="ARBA" id="ARBA00006484"/>
    </source>
</evidence>
<protein>
    <submittedName>
        <fullName evidence="2">3-oxoacyl-[acyl-carrier-protein] reductase</fullName>
    </submittedName>
</protein>
<dbReference type="PRINTS" id="PR00080">
    <property type="entry name" value="SDRFAMILY"/>
</dbReference>
<name>A0ABP6SRW9_9ACTN</name>
<accession>A0ABP6SRW9</accession>
<dbReference type="PROSITE" id="PS00061">
    <property type="entry name" value="ADH_SHORT"/>
    <property type="match status" value="1"/>
</dbReference>
<keyword evidence="3" id="KW-1185">Reference proteome</keyword>
<comment type="caution">
    <text evidence="2">The sequence shown here is derived from an EMBL/GenBank/DDBJ whole genome shotgun (WGS) entry which is preliminary data.</text>
</comment>
<gene>
    <name evidence="2" type="primary">fabG_2</name>
    <name evidence="2" type="ORF">GCM10020369_07260</name>
</gene>
<organism evidence="2 3">
    <name type="scientific">Cryptosporangium minutisporangium</name>
    <dbReference type="NCBI Taxonomy" id="113569"/>
    <lineage>
        <taxon>Bacteria</taxon>
        <taxon>Bacillati</taxon>
        <taxon>Actinomycetota</taxon>
        <taxon>Actinomycetes</taxon>
        <taxon>Cryptosporangiales</taxon>
        <taxon>Cryptosporangiaceae</taxon>
        <taxon>Cryptosporangium</taxon>
    </lineage>
</organism>
<dbReference type="CDD" id="cd05233">
    <property type="entry name" value="SDR_c"/>
    <property type="match status" value="1"/>
</dbReference>